<comment type="caution">
    <text evidence="5">The sequence shown here is derived from an EMBL/GenBank/DDBJ whole genome shotgun (WGS) entry which is preliminary data.</text>
</comment>
<sequence>MKLTEPQHELLSINGTELSVLQQASIGTERGTIVLLHGFTGSANNWLPFFSPLMQSGLRVIALDMLGHGRSSAPDDPERYQMHHVRTDVLLALQQLGVQAGTAILLGYSMGGRIALGCALSGYFRALILESASPGLSTAVEREERRASDEALAGRIEKDGVARFVEDWERLPLFATQQHLSPAIRERLHAQRMQNRAVGLANSLRGIGTGAQPALHMELATLDLPVLLLAGALDQKFCGIARQMAQSLPHAQLQIIPEAGHTIHLEQPAAFLIHVQAFCQSVL</sequence>
<dbReference type="InterPro" id="IPR029058">
    <property type="entry name" value="AB_hydrolase_fold"/>
</dbReference>
<comment type="catalytic activity">
    <reaction evidence="3">
        <text>5-enolpyruvoyl-6-hydroxy-2-succinyl-cyclohex-3-ene-1-carboxylate = (1R,6R)-6-hydroxy-2-succinyl-cyclohexa-2,4-diene-1-carboxylate + pyruvate</text>
        <dbReference type="Rhea" id="RHEA:25597"/>
        <dbReference type="ChEBI" id="CHEBI:15361"/>
        <dbReference type="ChEBI" id="CHEBI:58689"/>
        <dbReference type="ChEBI" id="CHEBI:58818"/>
        <dbReference type="EC" id="4.2.99.20"/>
    </reaction>
</comment>
<dbReference type="EC" id="4.2.99.20" evidence="3"/>
<evidence type="ECO:0000256" key="3">
    <source>
        <dbReference type="HAMAP-Rule" id="MF_01660"/>
    </source>
</evidence>
<evidence type="ECO:0000256" key="1">
    <source>
        <dbReference type="ARBA" id="ARBA00022428"/>
    </source>
</evidence>
<gene>
    <name evidence="3 5" type="primary">menH</name>
    <name evidence="5" type="ORF">KTT_13670</name>
</gene>
<name>A0A401ZXC6_9CHLR</name>
<dbReference type="PANTHER" id="PTHR42916">
    <property type="entry name" value="2-SUCCINYL-5-ENOLPYRUVYL-6-HYDROXY-3-CYCLOHEXENE-1-CARBOXYLATE SYNTHASE"/>
    <property type="match status" value="1"/>
</dbReference>
<evidence type="ECO:0000256" key="2">
    <source>
        <dbReference type="ARBA" id="ARBA00023239"/>
    </source>
</evidence>
<keyword evidence="2 3" id="KW-0456">Lyase</keyword>
<dbReference type="AlphaFoldDB" id="A0A401ZXC6"/>
<dbReference type="HAMAP" id="MF_01660">
    <property type="entry name" value="MenH"/>
    <property type="match status" value="1"/>
</dbReference>
<reference evidence="6" key="1">
    <citation type="submission" date="2018-12" db="EMBL/GenBank/DDBJ databases">
        <title>Tengunoibacter tsumagoiensis gen. nov., sp. nov., Dictyobacter kobayashii sp. nov., D. alpinus sp. nov., and D. joshuensis sp. nov. and description of Dictyobacteraceae fam. nov. within the order Ktedonobacterales isolated from Tengu-no-mugimeshi.</title>
        <authorList>
            <person name="Wang C.M."/>
            <person name="Zheng Y."/>
            <person name="Sakai Y."/>
            <person name="Toyoda A."/>
            <person name="Minakuchi Y."/>
            <person name="Abe K."/>
            <person name="Yokota A."/>
            <person name="Yabe S."/>
        </authorList>
    </citation>
    <scope>NUCLEOTIDE SEQUENCE [LARGE SCALE GENOMIC DNA]</scope>
    <source>
        <strain evidence="6">Uno3</strain>
    </source>
</reference>
<comment type="similarity">
    <text evidence="3">Belongs to the AB hydrolase superfamily. MenH family.</text>
</comment>
<dbReference type="EMBL" id="BIFR01000001">
    <property type="protein sequence ID" value="GCE11508.1"/>
    <property type="molecule type" value="Genomic_DNA"/>
</dbReference>
<dbReference type="GO" id="GO:0070205">
    <property type="term" value="F:2-succinyl-6-hydroxy-2,4-cyclohexadiene-1-carboxylate synthase activity"/>
    <property type="evidence" value="ECO:0007669"/>
    <property type="project" value="UniProtKB-UniRule"/>
</dbReference>
<keyword evidence="1 3" id="KW-0474">Menaquinone biosynthesis</keyword>
<dbReference type="InterPro" id="IPR022485">
    <property type="entry name" value="SHCHC_synthase_MenH"/>
</dbReference>
<comment type="subunit">
    <text evidence="3">Monomer.</text>
</comment>
<protein>
    <recommendedName>
        <fullName evidence="3">Putative 2-succinyl-6-hydroxy-2,4-cyclohexadiene-1-carboxylate synthase</fullName>
        <shortName evidence="3">SHCHC synthase</shortName>
        <ecNumber evidence="3">4.2.99.20</ecNumber>
    </recommendedName>
</protein>
<dbReference type="Pfam" id="PF00561">
    <property type="entry name" value="Abhydrolase_1"/>
    <property type="match status" value="1"/>
</dbReference>
<dbReference type="InterPro" id="IPR000073">
    <property type="entry name" value="AB_hydrolase_1"/>
</dbReference>
<dbReference type="GO" id="GO:0009234">
    <property type="term" value="P:menaquinone biosynthetic process"/>
    <property type="evidence" value="ECO:0007669"/>
    <property type="project" value="UniProtKB-UniRule"/>
</dbReference>
<dbReference type="RefSeq" id="WP_218028878.1">
    <property type="nucleotide sequence ID" value="NZ_BIFR01000001.1"/>
</dbReference>
<dbReference type="PRINTS" id="PR00111">
    <property type="entry name" value="ABHYDROLASE"/>
</dbReference>
<accession>A0A401ZXC6</accession>
<keyword evidence="6" id="KW-1185">Reference proteome</keyword>
<comment type="function">
    <text evidence="3">Catalyzes a proton abstraction reaction that results in 2,5-elimination of pyruvate from 2-succinyl-5-enolpyruvyl-6-hydroxy-3-cyclohexene-1-carboxylate (SEPHCHC) and the formation of 2-succinyl-6-hydroxy-2,4-cyclohexadiene-1-carboxylate (SHCHC).</text>
</comment>
<feature type="domain" description="AB hydrolase-1" evidence="4">
    <location>
        <begin position="32"/>
        <end position="268"/>
    </location>
</feature>
<evidence type="ECO:0000313" key="5">
    <source>
        <dbReference type="EMBL" id="GCE11508.1"/>
    </source>
</evidence>
<evidence type="ECO:0000259" key="4">
    <source>
        <dbReference type="Pfam" id="PF00561"/>
    </source>
</evidence>
<proteinExistence type="inferred from homology"/>
<comment type="pathway">
    <text evidence="3">Quinol/quinone metabolism; 1,4-dihydroxy-2-naphthoate biosynthesis; 1,4-dihydroxy-2-naphthoate from chorismate: step 3/7.</text>
</comment>
<dbReference type="Proteomes" id="UP000287352">
    <property type="component" value="Unassembled WGS sequence"/>
</dbReference>
<comment type="pathway">
    <text evidence="3">Quinol/quinone metabolism; menaquinone biosynthesis.</text>
</comment>
<evidence type="ECO:0000313" key="6">
    <source>
        <dbReference type="Proteomes" id="UP000287352"/>
    </source>
</evidence>
<dbReference type="UniPathway" id="UPA00079"/>
<dbReference type="Gene3D" id="3.40.50.1820">
    <property type="entry name" value="alpha/beta hydrolase"/>
    <property type="match status" value="1"/>
</dbReference>
<dbReference type="NCBIfam" id="TIGR03695">
    <property type="entry name" value="menH_SHCHC"/>
    <property type="match status" value="1"/>
</dbReference>
<organism evidence="5 6">
    <name type="scientific">Tengunoibacter tsumagoiensis</name>
    <dbReference type="NCBI Taxonomy" id="2014871"/>
    <lineage>
        <taxon>Bacteria</taxon>
        <taxon>Bacillati</taxon>
        <taxon>Chloroflexota</taxon>
        <taxon>Ktedonobacteria</taxon>
        <taxon>Ktedonobacterales</taxon>
        <taxon>Dictyobacteraceae</taxon>
        <taxon>Tengunoibacter</taxon>
    </lineage>
</organism>
<dbReference type="UniPathway" id="UPA01057">
    <property type="reaction ID" value="UER00900"/>
</dbReference>
<dbReference type="SUPFAM" id="SSF53474">
    <property type="entry name" value="alpha/beta-Hydrolases"/>
    <property type="match status" value="1"/>
</dbReference>
<dbReference type="PANTHER" id="PTHR42916:SF1">
    <property type="entry name" value="PROTEIN PHYLLO, CHLOROPLASTIC"/>
    <property type="match status" value="1"/>
</dbReference>